<evidence type="ECO:0000313" key="10">
    <source>
        <dbReference type="Proteomes" id="UP000008805"/>
    </source>
</evidence>
<dbReference type="GO" id="GO:0051539">
    <property type="term" value="F:4 iron, 4 sulfur cluster binding"/>
    <property type="evidence" value="ECO:0007669"/>
    <property type="project" value="UniProtKB-KW"/>
</dbReference>
<dbReference type="Proteomes" id="UP000008805">
    <property type="component" value="Chromosome"/>
</dbReference>
<keyword evidence="2" id="KW-0004">4Fe-4S</keyword>
<keyword evidence="10" id="KW-1185">Reference proteome</keyword>
<name>D6E9C7_9ACTN</name>
<dbReference type="SUPFAM" id="SSF54862">
    <property type="entry name" value="4Fe-4S ferredoxins"/>
    <property type="match status" value="1"/>
</dbReference>
<organism evidence="9 10">
    <name type="scientific">Gordonibacter pamelaeae 7-10-1-b</name>
    <dbReference type="NCBI Taxonomy" id="657308"/>
    <lineage>
        <taxon>Bacteria</taxon>
        <taxon>Bacillati</taxon>
        <taxon>Actinomycetota</taxon>
        <taxon>Coriobacteriia</taxon>
        <taxon>Eggerthellales</taxon>
        <taxon>Eggerthellaceae</taxon>
        <taxon>Gordonibacter</taxon>
    </lineage>
</organism>
<keyword evidence="5" id="KW-0249">Electron transport</keyword>
<keyword evidence="3" id="KW-0479">Metal-binding</keyword>
<dbReference type="HOGENOM" id="CLU_151196_0_0_11"/>
<keyword evidence="6" id="KW-0408">Iron</keyword>
<gene>
    <name evidence="9" type="ORF">GPA_19300</name>
</gene>
<feature type="domain" description="4Fe-4S ferredoxin-type" evidence="8">
    <location>
        <begin position="3"/>
        <end position="33"/>
    </location>
</feature>
<dbReference type="Gene3D" id="3.30.70.20">
    <property type="match status" value="1"/>
</dbReference>
<evidence type="ECO:0000256" key="2">
    <source>
        <dbReference type="ARBA" id="ARBA00022485"/>
    </source>
</evidence>
<protein>
    <recommendedName>
        <fullName evidence="8">4Fe-4S ferredoxin-type domain-containing protein</fullName>
    </recommendedName>
</protein>
<evidence type="ECO:0000259" key="8">
    <source>
        <dbReference type="PROSITE" id="PS51379"/>
    </source>
</evidence>
<accession>D6E9C7</accession>
<dbReference type="PANTHER" id="PTHR43177:SF5">
    <property type="entry name" value="ANAEROBIC DIMETHYL SULFOXIDE REDUCTASE CHAIN B-RELATED"/>
    <property type="match status" value="1"/>
</dbReference>
<evidence type="ECO:0000256" key="6">
    <source>
        <dbReference type="ARBA" id="ARBA00023004"/>
    </source>
</evidence>
<keyword evidence="1" id="KW-0813">Transport</keyword>
<evidence type="ECO:0000256" key="1">
    <source>
        <dbReference type="ARBA" id="ARBA00022448"/>
    </source>
</evidence>
<dbReference type="KEGG" id="gpa:GPA_19300"/>
<evidence type="ECO:0000313" key="9">
    <source>
        <dbReference type="EMBL" id="CBL04324.1"/>
    </source>
</evidence>
<reference evidence="9 10" key="1">
    <citation type="submission" date="2010-03" db="EMBL/GenBank/DDBJ databases">
        <title>The genome sequence of Gordonibacter pamelaeae 7-10-1-bT.</title>
        <authorList>
            <consortium name="metaHIT consortium -- http://www.metahit.eu/"/>
            <person name="Pajon A."/>
            <person name="Turner K."/>
            <person name="Parkhill J."/>
            <person name="Timmis K."/>
            <person name="Oxley A."/>
            <person name="Wurdemann D."/>
        </authorList>
    </citation>
    <scope>NUCLEOTIDE SEQUENCE [LARGE SCALE GENOMIC DNA]</scope>
    <source>
        <strain evidence="10">7-10-1-b</strain>
    </source>
</reference>
<keyword evidence="7" id="KW-0411">Iron-sulfur</keyword>
<evidence type="ECO:0000256" key="7">
    <source>
        <dbReference type="ARBA" id="ARBA00023014"/>
    </source>
</evidence>
<evidence type="ECO:0000256" key="4">
    <source>
        <dbReference type="ARBA" id="ARBA00022737"/>
    </source>
</evidence>
<keyword evidence="4" id="KW-0677">Repeat</keyword>
<dbReference type="InterPro" id="IPR017896">
    <property type="entry name" value="4Fe4S_Fe-S-bd"/>
</dbReference>
<dbReference type="PROSITE" id="PS51379">
    <property type="entry name" value="4FE4S_FER_2"/>
    <property type="match status" value="1"/>
</dbReference>
<dbReference type="EMBL" id="FP929047">
    <property type="protein sequence ID" value="CBL04324.1"/>
    <property type="molecule type" value="Genomic_DNA"/>
</dbReference>
<dbReference type="AlphaFoldDB" id="D6E9C7"/>
<proteinExistence type="predicted"/>
<dbReference type="RefSeq" id="WP_015539668.1">
    <property type="nucleotide sequence ID" value="NC_021021.1"/>
</dbReference>
<evidence type="ECO:0000256" key="5">
    <source>
        <dbReference type="ARBA" id="ARBA00022982"/>
    </source>
</evidence>
<reference evidence="9 10" key="2">
    <citation type="submission" date="2010-03" db="EMBL/GenBank/DDBJ databases">
        <authorList>
            <person name="Pajon A."/>
        </authorList>
    </citation>
    <scope>NUCLEOTIDE SEQUENCE [LARGE SCALE GENOMIC DNA]</scope>
    <source>
        <strain evidence="10">7-10-1-b</strain>
    </source>
</reference>
<sequence length="109" mass="11797">MGYGLLIDTEWCSGCHSCEMACQMEHALPVGQTGILLNQIGPREFGDGLWQLSYLPAITAQCDGCGKRVAAGKQPTCVQHCQAQCMEYGRIEDLAARMDAGSKKVLFAL</sequence>
<dbReference type="GO" id="GO:0046872">
    <property type="term" value="F:metal ion binding"/>
    <property type="evidence" value="ECO:0007669"/>
    <property type="project" value="UniProtKB-KW"/>
</dbReference>
<dbReference type="PANTHER" id="PTHR43177">
    <property type="entry name" value="PROTEIN NRFC"/>
    <property type="match status" value="1"/>
</dbReference>
<dbReference type="InterPro" id="IPR050954">
    <property type="entry name" value="ET_IronSulfur_Cluster-Binding"/>
</dbReference>
<evidence type="ECO:0000256" key="3">
    <source>
        <dbReference type="ARBA" id="ARBA00022723"/>
    </source>
</evidence>
<dbReference type="BioCyc" id="GPAM657308:GPA_RS08980-MONOMER"/>